<evidence type="ECO:0000313" key="9">
    <source>
        <dbReference type="Proteomes" id="UP001597044"/>
    </source>
</evidence>
<keyword evidence="7" id="KW-0812">Transmembrane</keyword>
<dbReference type="InterPro" id="IPR003798">
    <property type="entry name" value="DNA_recombination_RmuC"/>
</dbReference>
<gene>
    <name evidence="8" type="primary">rmuC</name>
    <name evidence="8" type="ORF">ACFQ0F_02195</name>
</gene>
<comment type="similarity">
    <text evidence="2">Belongs to the RmuC family.</text>
</comment>
<feature type="coiled-coil region" evidence="5">
    <location>
        <begin position="206"/>
        <end position="240"/>
    </location>
</feature>
<evidence type="ECO:0000256" key="2">
    <source>
        <dbReference type="ARBA" id="ARBA00009840"/>
    </source>
</evidence>
<evidence type="ECO:0000256" key="3">
    <source>
        <dbReference type="ARBA" id="ARBA00023054"/>
    </source>
</evidence>
<comment type="caution">
    <text evidence="8">The sequence shown here is derived from an EMBL/GenBank/DDBJ whole genome shotgun (WGS) entry which is preliminary data.</text>
</comment>
<feature type="region of interest" description="Disordered" evidence="6">
    <location>
        <begin position="476"/>
        <end position="503"/>
    </location>
</feature>
<sequence>MDIVSLALGSAIGLVLASILWWLLGRGHRREWALQQAHAVQREQDLQARLSASEQALATSEAVAKDSQAQHITLREQVAALTQTLASERQAHAQQLAAERETKAEQVAFERESKDQQLAAERRQGEERLATERQISQEKLALLDEAKNSLRQQFEILAQSILEEKSKRFSEQNQQALGQMLEPLKTRLNEFQTRVDAVHSDDTKQRSALTESLRTLMNLNQELSQRANQLTNALTSQNKTQGDWGEMVLEQVLQSSGLIKGQQYEVQISHTREDGTRAQPDVIINLPDNKHLIIDAKMSLNAYMDYANASDDATREAALKRHLDSIRAHIKGLSERNYQDIFPTNSPDFVLMFVPIEPAFLLATTSDAALWQDAWKRNILLVSPNTLLFVMRMVAHVWQQENQTRNAQEIANRGKDLYEKFVGFSENLAKVGERITQAQVAYDSAFKQLKTGSGNLVGQAEKLRKLGITTPKKKLSQTLLDESDIDDADRDITNGDTTNEPTE</sequence>
<feature type="transmembrane region" description="Helical" evidence="7">
    <location>
        <begin position="6"/>
        <end position="24"/>
    </location>
</feature>
<feature type="compositionally biased region" description="Basic and acidic residues" evidence="6">
    <location>
        <begin position="98"/>
        <end position="131"/>
    </location>
</feature>
<dbReference type="Proteomes" id="UP001597044">
    <property type="component" value="Unassembled WGS sequence"/>
</dbReference>
<feature type="region of interest" description="Disordered" evidence="6">
    <location>
        <begin position="92"/>
        <end position="131"/>
    </location>
</feature>
<dbReference type="PANTHER" id="PTHR30563">
    <property type="entry name" value="DNA RECOMBINATION PROTEIN RMUC"/>
    <property type="match status" value="1"/>
</dbReference>
<keyword evidence="7" id="KW-0472">Membrane</keyword>
<protein>
    <submittedName>
        <fullName evidence="8">DNA recombination protein RmuC</fullName>
    </submittedName>
</protein>
<accession>A0ABW3HHS6</accession>
<dbReference type="PANTHER" id="PTHR30563:SF0">
    <property type="entry name" value="DNA RECOMBINATION PROTEIN RMUC"/>
    <property type="match status" value="1"/>
</dbReference>
<organism evidence="8 9">
    <name type="scientific">Paraperlucidibaca wandonensis</name>
    <dbReference type="NCBI Taxonomy" id="1268273"/>
    <lineage>
        <taxon>Bacteria</taxon>
        <taxon>Pseudomonadati</taxon>
        <taxon>Pseudomonadota</taxon>
        <taxon>Gammaproteobacteria</taxon>
        <taxon>Moraxellales</taxon>
        <taxon>Moraxellaceae</taxon>
        <taxon>Paraperlucidibaca</taxon>
    </lineage>
</organism>
<evidence type="ECO:0000313" key="8">
    <source>
        <dbReference type="EMBL" id="MFD0949209.1"/>
    </source>
</evidence>
<reference evidence="9" key="1">
    <citation type="journal article" date="2019" name="Int. J. Syst. Evol. Microbiol.">
        <title>The Global Catalogue of Microorganisms (GCM) 10K type strain sequencing project: providing services to taxonomists for standard genome sequencing and annotation.</title>
        <authorList>
            <consortium name="The Broad Institute Genomics Platform"/>
            <consortium name="The Broad Institute Genome Sequencing Center for Infectious Disease"/>
            <person name="Wu L."/>
            <person name="Ma J."/>
        </authorList>
    </citation>
    <scope>NUCLEOTIDE SEQUENCE [LARGE SCALE GENOMIC DNA]</scope>
    <source>
        <strain evidence="9">CCUG 63419</strain>
    </source>
</reference>
<name>A0ABW3HHS6_9GAMM</name>
<evidence type="ECO:0000256" key="4">
    <source>
        <dbReference type="ARBA" id="ARBA00023172"/>
    </source>
</evidence>
<dbReference type="RefSeq" id="WP_379068611.1">
    <property type="nucleotide sequence ID" value="NZ_JBHTIT010000001.1"/>
</dbReference>
<evidence type="ECO:0000256" key="5">
    <source>
        <dbReference type="SAM" id="Coils"/>
    </source>
</evidence>
<keyword evidence="3 5" id="KW-0175">Coiled coil</keyword>
<dbReference type="Pfam" id="PF02646">
    <property type="entry name" value="RmuC"/>
    <property type="match status" value="1"/>
</dbReference>
<comment type="function">
    <text evidence="1">Involved in DNA recombination.</text>
</comment>
<dbReference type="EMBL" id="JBHTIT010000001">
    <property type="protein sequence ID" value="MFD0949209.1"/>
    <property type="molecule type" value="Genomic_DNA"/>
</dbReference>
<evidence type="ECO:0000256" key="6">
    <source>
        <dbReference type="SAM" id="MobiDB-lite"/>
    </source>
</evidence>
<keyword evidence="4" id="KW-0233">DNA recombination</keyword>
<keyword evidence="9" id="KW-1185">Reference proteome</keyword>
<keyword evidence="7" id="KW-1133">Transmembrane helix</keyword>
<evidence type="ECO:0000256" key="7">
    <source>
        <dbReference type="SAM" id="Phobius"/>
    </source>
</evidence>
<evidence type="ECO:0000256" key="1">
    <source>
        <dbReference type="ARBA" id="ARBA00003416"/>
    </source>
</evidence>
<proteinExistence type="inferred from homology"/>